<proteinExistence type="predicted"/>
<evidence type="ECO:0000313" key="2">
    <source>
        <dbReference type="Proteomes" id="UP001057025"/>
    </source>
</evidence>
<evidence type="ECO:0000313" key="1">
    <source>
        <dbReference type="EMBL" id="USS87496.1"/>
    </source>
</evidence>
<gene>
    <name evidence="1" type="ORF">M3M39_05075</name>
</gene>
<dbReference type="Proteomes" id="UP001057025">
    <property type="component" value="Chromosome"/>
</dbReference>
<sequence length="66" mass="7814">MRKDYLIKDSSAPADDIRLYRNHCINYFRQQGLTPAQAIEVIRSLDNYYNDDRGFMNVKDNLERGD</sequence>
<protein>
    <submittedName>
        <fullName evidence="1">Uncharacterized protein</fullName>
    </submittedName>
</protein>
<organism evidence="1 2">
    <name type="scientific">Fructilactobacillus hinvesii</name>
    <dbReference type="NCBI Taxonomy" id="2940300"/>
    <lineage>
        <taxon>Bacteria</taxon>
        <taxon>Bacillati</taxon>
        <taxon>Bacillota</taxon>
        <taxon>Bacilli</taxon>
        <taxon>Lactobacillales</taxon>
        <taxon>Lactobacillaceae</taxon>
        <taxon>Fructilactobacillus</taxon>
    </lineage>
</organism>
<keyword evidence="2" id="KW-1185">Reference proteome</keyword>
<accession>A0ABY5BT61</accession>
<dbReference type="EMBL" id="CP097118">
    <property type="protein sequence ID" value="USS87496.1"/>
    <property type="molecule type" value="Genomic_DNA"/>
</dbReference>
<name>A0ABY5BT61_9LACO</name>
<reference evidence="1" key="1">
    <citation type="submission" date="2022-05" db="EMBL/GenBank/DDBJ databases">
        <authorList>
            <person name="Oliphant S.A."/>
            <person name="Watson-Haigh N.S."/>
            <person name="Sumby K.M."/>
            <person name="Gardner J.M."/>
            <person name="Jiranek V."/>
        </authorList>
    </citation>
    <scope>NUCLEOTIDE SEQUENCE</scope>
    <source>
        <strain evidence="1">KI11_C11</strain>
    </source>
</reference>
<dbReference type="RefSeq" id="WP_252796794.1">
    <property type="nucleotide sequence ID" value="NZ_CP097118.1"/>
</dbReference>